<dbReference type="InterPro" id="IPR051544">
    <property type="entry name" value="TPS_OM_transporter"/>
</dbReference>
<dbReference type="AlphaFoldDB" id="A0A0T9PQ07"/>
<dbReference type="PANTHER" id="PTHR34597">
    <property type="entry name" value="SLR1661 PROTEIN"/>
    <property type="match status" value="1"/>
</dbReference>
<reference evidence="8" key="1">
    <citation type="submission" date="2015-03" db="EMBL/GenBank/DDBJ databases">
        <authorList>
            <consortium name="Pathogen Informatics"/>
            <person name="Murphy D."/>
        </authorList>
    </citation>
    <scope>NUCLEOTIDE SEQUENCE [LARGE SCALE GENOMIC DNA]</scope>
    <source>
        <strain evidence="8">IP6945</strain>
    </source>
</reference>
<dbReference type="Pfam" id="PF03865">
    <property type="entry name" value="ShlB"/>
    <property type="match status" value="1"/>
</dbReference>
<evidence type="ECO:0000259" key="5">
    <source>
        <dbReference type="Pfam" id="PF08479"/>
    </source>
</evidence>
<keyword evidence="1" id="KW-0472">Membrane</keyword>
<feature type="domain" description="ShlB POTRA" evidence="6">
    <location>
        <begin position="127"/>
        <end position="171"/>
    </location>
</feature>
<dbReference type="GO" id="GO:0098046">
    <property type="term" value="C:type V protein secretion system complex"/>
    <property type="evidence" value="ECO:0007669"/>
    <property type="project" value="TreeGrafter"/>
</dbReference>
<dbReference type="InterPro" id="IPR035251">
    <property type="entry name" value="ShlB_POTRA"/>
</dbReference>
<dbReference type="Pfam" id="PF08479">
    <property type="entry name" value="POTRA_2"/>
    <property type="match status" value="1"/>
</dbReference>
<accession>A0A0T9PQ07</accession>
<dbReference type="InterPro" id="IPR005565">
    <property type="entry name" value="Hemolysn_activator_HlyB_C"/>
</dbReference>
<dbReference type="PIRSF" id="PIRSF029745">
    <property type="entry name" value="FhaC"/>
    <property type="match status" value="1"/>
</dbReference>
<gene>
    <name evidence="7" type="primary">shlB_3</name>
    <name evidence="7" type="ORF">ERS008472_02278</name>
</gene>
<dbReference type="InterPro" id="IPR027282">
    <property type="entry name" value="TPS"/>
</dbReference>
<dbReference type="EMBL" id="CQAW01000009">
    <property type="protein sequence ID" value="CNH76471.1"/>
    <property type="molecule type" value="Genomic_DNA"/>
</dbReference>
<dbReference type="PANTHER" id="PTHR34597:SF3">
    <property type="entry name" value="OUTER MEMBRANE TRANSPORTER CDIB"/>
    <property type="match status" value="1"/>
</dbReference>
<dbReference type="RefSeq" id="WP_072082591.1">
    <property type="nucleotide sequence ID" value="NZ_CQAW01000009.1"/>
</dbReference>
<proteinExistence type="predicted"/>
<keyword evidence="8" id="KW-1185">Reference proteome</keyword>
<dbReference type="Pfam" id="PF17287">
    <property type="entry name" value="POTRA_3"/>
    <property type="match status" value="1"/>
</dbReference>
<dbReference type="Gene3D" id="3.10.20.310">
    <property type="entry name" value="membrane protein fhac"/>
    <property type="match status" value="1"/>
</dbReference>
<evidence type="ECO:0000313" key="7">
    <source>
        <dbReference type="EMBL" id="CNH76471.1"/>
    </source>
</evidence>
<evidence type="ECO:0000256" key="1">
    <source>
        <dbReference type="ARBA" id="ARBA00022452"/>
    </source>
</evidence>
<dbReference type="InterPro" id="IPR013686">
    <property type="entry name" value="Polypept-transport_assoc_ShlB"/>
</dbReference>
<evidence type="ECO:0000256" key="3">
    <source>
        <dbReference type="ARBA" id="ARBA00023237"/>
    </source>
</evidence>
<protein>
    <submittedName>
        <fullName evidence="7">Hemolysin activator HlyB domain-containing protein</fullName>
    </submittedName>
</protein>
<evidence type="ECO:0000256" key="2">
    <source>
        <dbReference type="ARBA" id="ARBA00022692"/>
    </source>
</evidence>
<dbReference type="Gene3D" id="2.40.160.50">
    <property type="entry name" value="membrane protein fhac: a member of the omp85/tpsb transporter family"/>
    <property type="match status" value="1"/>
</dbReference>
<feature type="domain" description="Polypeptide-transport-associated ShlB-type" evidence="5">
    <location>
        <begin position="47"/>
        <end position="119"/>
    </location>
</feature>
<keyword evidence="1" id="KW-1134">Transmembrane beta strand</keyword>
<evidence type="ECO:0000259" key="4">
    <source>
        <dbReference type="Pfam" id="PF03865"/>
    </source>
</evidence>
<dbReference type="Proteomes" id="UP000041882">
    <property type="component" value="Unassembled WGS sequence"/>
</dbReference>
<keyword evidence="3" id="KW-0998">Cell outer membrane</keyword>
<organism evidence="7 8">
    <name type="scientific">Yersinia thracica</name>
    <dbReference type="NCBI Taxonomy" id="2890319"/>
    <lineage>
        <taxon>Bacteria</taxon>
        <taxon>Pseudomonadati</taxon>
        <taxon>Pseudomonadota</taxon>
        <taxon>Gammaproteobacteria</taxon>
        <taxon>Enterobacterales</taxon>
        <taxon>Yersiniaceae</taxon>
        <taxon>Yersinia</taxon>
    </lineage>
</organism>
<dbReference type="GO" id="GO:0046819">
    <property type="term" value="P:protein secretion by the type V secretion system"/>
    <property type="evidence" value="ECO:0007669"/>
    <property type="project" value="TreeGrafter"/>
</dbReference>
<keyword evidence="2" id="KW-0812">Transmembrane</keyword>
<evidence type="ECO:0000259" key="6">
    <source>
        <dbReference type="Pfam" id="PF17287"/>
    </source>
</evidence>
<sequence>MWKYLSILLFSSDLYAKELIELSKSNNSPHQDYTRVNTLMTERECLNITGLFLQGNTLFTDDEFSIKDYLHDKCITASDVNKLAKEVTKTYLTKGYVAARVSFLPLNSHGKLGLNINEGVVERIEGGDRRTNHKLLFPSVENKPLQLSNLDQAIYQANRLQSNNVKLDILPGRKEGMSIIRVNNIDAKPWSLTASVNNYGYKKSDEWKANTLLSWDSPLGWSDFLSFNLSRTLENSKKRYKQEYSYFYSVPYGDFTFSAVTSHMQYRRYEKPTIRNIKFSGGVQQYNLKADYMFYRNSQQINTLSAELKHKKGDVFINDTKVNVSSYQYASLKLAGDHFRKIPNGSVNVSLSVEKSLPKLYLSMSDNINNLSHRYDFTKSEMIINLNKRFPLFNSSYQINSLLVGGYSRKKLPAAEQLSLTERNAVRGFSRGALSGDTGWYMKNTLSRHFWWRETVLTPRVGIDGGRILQHGSQQGWQSNFGLSAGMTLRYKRMQFDLEASRGFWLSENKKRSEPVQLLLRSSYTF</sequence>
<name>A0A0T9PQ07_9GAMM</name>
<evidence type="ECO:0000313" key="8">
    <source>
        <dbReference type="Proteomes" id="UP000041882"/>
    </source>
</evidence>
<dbReference type="GO" id="GO:0008320">
    <property type="term" value="F:protein transmembrane transporter activity"/>
    <property type="evidence" value="ECO:0007669"/>
    <property type="project" value="TreeGrafter"/>
</dbReference>
<feature type="domain" description="Haemolysin activator HlyB C-terminal" evidence="4">
    <location>
        <begin position="176"/>
        <end position="488"/>
    </location>
</feature>